<dbReference type="InterPro" id="IPR036157">
    <property type="entry name" value="dUTPase-like_sf"/>
</dbReference>
<feature type="compositionally biased region" description="Basic and acidic residues" evidence="6">
    <location>
        <begin position="131"/>
        <end position="141"/>
    </location>
</feature>
<dbReference type="NCBIfam" id="TIGR00576">
    <property type="entry name" value="dut"/>
    <property type="match status" value="1"/>
</dbReference>
<keyword evidence="5" id="KW-0479">Metal-binding</keyword>
<evidence type="ECO:0000256" key="3">
    <source>
        <dbReference type="ARBA" id="ARBA00022801"/>
    </source>
</evidence>
<evidence type="ECO:0000256" key="5">
    <source>
        <dbReference type="RuleBase" id="RU367024"/>
    </source>
</evidence>
<comment type="catalytic activity">
    <reaction evidence="5">
        <text>dUTP + H2O = dUMP + diphosphate + H(+)</text>
        <dbReference type="Rhea" id="RHEA:10248"/>
        <dbReference type="ChEBI" id="CHEBI:15377"/>
        <dbReference type="ChEBI" id="CHEBI:15378"/>
        <dbReference type="ChEBI" id="CHEBI:33019"/>
        <dbReference type="ChEBI" id="CHEBI:61555"/>
        <dbReference type="ChEBI" id="CHEBI:246422"/>
        <dbReference type="EC" id="3.6.1.23"/>
    </reaction>
</comment>
<dbReference type="PANTHER" id="PTHR11241:SF0">
    <property type="entry name" value="DEOXYURIDINE 5'-TRIPHOSPHATE NUCLEOTIDOHYDROLASE"/>
    <property type="match status" value="1"/>
</dbReference>
<keyword evidence="3 5" id="KW-0378">Hydrolase</keyword>
<keyword evidence="5" id="KW-0460">Magnesium</keyword>
<dbReference type="GO" id="GO:0000287">
    <property type="term" value="F:magnesium ion binding"/>
    <property type="evidence" value="ECO:0007669"/>
    <property type="project" value="UniProtKB-UniRule"/>
</dbReference>
<dbReference type="Pfam" id="PF00692">
    <property type="entry name" value="dUTPase"/>
    <property type="match status" value="1"/>
</dbReference>
<dbReference type="Gene3D" id="2.70.40.10">
    <property type="match status" value="1"/>
</dbReference>
<dbReference type="eggNOG" id="KOG3370">
    <property type="taxonomic scope" value="Eukaryota"/>
</dbReference>
<dbReference type="Proteomes" id="UP000015104">
    <property type="component" value="Unassembled WGS sequence"/>
</dbReference>
<comment type="pathway">
    <text evidence="1 5">Pyrimidine metabolism; dUMP biosynthesis; dUMP from dCTP (dUTP route): step 2/2.</text>
</comment>
<dbReference type="CDD" id="cd07557">
    <property type="entry name" value="trimeric_dUTPase"/>
    <property type="match status" value="1"/>
</dbReference>
<dbReference type="EMBL" id="CAEY01001120">
    <property type="status" value="NOT_ANNOTATED_CDS"/>
    <property type="molecule type" value="Genomic_DNA"/>
</dbReference>
<dbReference type="InterPro" id="IPR029054">
    <property type="entry name" value="dUTPase-like"/>
</dbReference>
<dbReference type="GO" id="GO:0006226">
    <property type="term" value="P:dUMP biosynthetic process"/>
    <property type="evidence" value="ECO:0007669"/>
    <property type="project" value="UniProtKB-UniRule"/>
</dbReference>
<evidence type="ECO:0000256" key="4">
    <source>
        <dbReference type="ARBA" id="ARBA00023080"/>
    </source>
</evidence>
<evidence type="ECO:0000259" key="7">
    <source>
        <dbReference type="Pfam" id="PF00692"/>
    </source>
</evidence>
<proteinExistence type="inferred from homology"/>
<reference evidence="8" key="2">
    <citation type="submission" date="2015-06" db="UniProtKB">
        <authorList>
            <consortium name="EnsemblMetazoa"/>
        </authorList>
    </citation>
    <scope>IDENTIFICATION</scope>
</reference>
<dbReference type="NCBIfam" id="NF001862">
    <property type="entry name" value="PRK00601.1"/>
    <property type="match status" value="1"/>
</dbReference>
<evidence type="ECO:0000313" key="8">
    <source>
        <dbReference type="EnsemblMetazoa" id="tetur03g03350.1"/>
    </source>
</evidence>
<evidence type="ECO:0000313" key="9">
    <source>
        <dbReference type="Proteomes" id="UP000015104"/>
    </source>
</evidence>
<organism evidence="8 9">
    <name type="scientific">Tetranychus urticae</name>
    <name type="common">Two-spotted spider mite</name>
    <dbReference type="NCBI Taxonomy" id="32264"/>
    <lineage>
        <taxon>Eukaryota</taxon>
        <taxon>Metazoa</taxon>
        <taxon>Ecdysozoa</taxon>
        <taxon>Arthropoda</taxon>
        <taxon>Chelicerata</taxon>
        <taxon>Arachnida</taxon>
        <taxon>Acari</taxon>
        <taxon>Acariformes</taxon>
        <taxon>Trombidiformes</taxon>
        <taxon>Prostigmata</taxon>
        <taxon>Eleutherengona</taxon>
        <taxon>Raphignathae</taxon>
        <taxon>Tetranychoidea</taxon>
        <taxon>Tetranychidae</taxon>
        <taxon>Tetranychus</taxon>
    </lineage>
</organism>
<feature type="domain" description="dUTPase-like" evidence="7">
    <location>
        <begin position="15"/>
        <end position="147"/>
    </location>
</feature>
<dbReference type="SUPFAM" id="SSF51283">
    <property type="entry name" value="dUTPase-like"/>
    <property type="match status" value="1"/>
</dbReference>
<evidence type="ECO:0000256" key="2">
    <source>
        <dbReference type="ARBA" id="ARBA00006581"/>
    </source>
</evidence>
<dbReference type="GO" id="GO:0004170">
    <property type="term" value="F:dUTP diphosphatase activity"/>
    <property type="evidence" value="ECO:0007669"/>
    <property type="project" value="UniProtKB-UniRule"/>
</dbReference>
<dbReference type="STRING" id="32264.T1JZB5"/>
<reference evidence="9" key="1">
    <citation type="submission" date="2011-08" db="EMBL/GenBank/DDBJ databases">
        <authorList>
            <person name="Rombauts S."/>
        </authorList>
    </citation>
    <scope>NUCLEOTIDE SEQUENCE</scope>
    <source>
        <strain evidence="9">London</strain>
    </source>
</reference>
<protein>
    <recommendedName>
        <fullName evidence="5">Deoxyuridine 5'-triphosphate nucleotidohydrolase</fullName>
        <shortName evidence="5">dUTPase</shortName>
        <ecNumber evidence="5">3.6.1.23</ecNumber>
    </recommendedName>
    <alternativeName>
        <fullName evidence="5">dUTP pyrophosphatase</fullName>
    </alternativeName>
</protein>
<comment type="function">
    <text evidence="5">Involved in nucleotide metabolism via production of dUMP, the immediate precursor of thymidine nucleotides, and decreases the intracellular concentration of dUTP so that uracil cannot be incorporated into DNA.</text>
</comment>
<dbReference type="AlphaFoldDB" id="T1JZB5"/>
<dbReference type="UniPathway" id="UPA00610">
    <property type="reaction ID" value="UER00666"/>
</dbReference>
<dbReference type="InterPro" id="IPR008181">
    <property type="entry name" value="dUTPase"/>
</dbReference>
<sequence>MISALYFTKCYPDVTTPDRATARSIGFDLSSYEDLVLQPQKIAVVKTGITVKPPDGTYVRLASRSGLASKGIVVQGGVIDPDYTGEIKVILQNFSENNLIIKKGMRIAQMIIEKAEIPHLVELSKLPGTPLEEHADNRGERGFGSSGI</sequence>
<keyword evidence="4 5" id="KW-0546">Nucleotide metabolism</keyword>
<dbReference type="InterPro" id="IPR033704">
    <property type="entry name" value="dUTPase_trimeric"/>
</dbReference>
<evidence type="ECO:0000256" key="1">
    <source>
        <dbReference type="ARBA" id="ARBA00005142"/>
    </source>
</evidence>
<comment type="similarity">
    <text evidence="2 5">Belongs to the dUTPase family.</text>
</comment>
<keyword evidence="9" id="KW-1185">Reference proteome</keyword>
<dbReference type="HOGENOM" id="CLU_068508_1_3_1"/>
<dbReference type="PANTHER" id="PTHR11241">
    <property type="entry name" value="DEOXYURIDINE 5'-TRIPHOSPHATE NUCLEOTIDOHYDROLASE"/>
    <property type="match status" value="1"/>
</dbReference>
<dbReference type="EC" id="3.6.1.23" evidence="5"/>
<feature type="region of interest" description="Disordered" evidence="6">
    <location>
        <begin position="128"/>
        <end position="148"/>
    </location>
</feature>
<name>T1JZB5_TETUR</name>
<dbReference type="GO" id="GO:0046081">
    <property type="term" value="P:dUTP catabolic process"/>
    <property type="evidence" value="ECO:0007669"/>
    <property type="project" value="UniProtKB-UniRule"/>
</dbReference>
<accession>T1JZB5</accession>
<evidence type="ECO:0000256" key="6">
    <source>
        <dbReference type="SAM" id="MobiDB-lite"/>
    </source>
</evidence>
<comment type="cofactor">
    <cofactor evidence="5">
        <name>Mg(2+)</name>
        <dbReference type="ChEBI" id="CHEBI:18420"/>
    </cofactor>
</comment>
<dbReference type="EnsemblMetazoa" id="tetur03g03350.1">
    <property type="protein sequence ID" value="tetur03g03350.1"/>
    <property type="gene ID" value="tetur03g03350"/>
</dbReference>